<dbReference type="InterPro" id="IPR001356">
    <property type="entry name" value="HD"/>
</dbReference>
<dbReference type="InterPro" id="IPR019786">
    <property type="entry name" value="Zinc_finger_PHD-type_CS"/>
</dbReference>
<dbReference type="InterPro" id="IPR013083">
    <property type="entry name" value="Znf_RING/FYVE/PHD"/>
</dbReference>
<dbReference type="eggNOG" id="KOG0773">
    <property type="taxonomic scope" value="Eukaryota"/>
</dbReference>
<evidence type="ECO:0000256" key="2">
    <source>
        <dbReference type="ARBA" id="ARBA00022723"/>
    </source>
</evidence>
<evidence type="ECO:0000259" key="13">
    <source>
        <dbReference type="PROSITE" id="PS50982"/>
    </source>
</evidence>
<evidence type="ECO:0000313" key="16">
    <source>
        <dbReference type="Proteomes" id="UP000266841"/>
    </source>
</evidence>
<keyword evidence="16" id="KW-1185">Reference proteome</keyword>
<dbReference type="InterPro" id="IPR016177">
    <property type="entry name" value="DNA-bd_dom_sf"/>
</dbReference>
<dbReference type="Pfam" id="PF02008">
    <property type="entry name" value="zf-CXXC"/>
    <property type="match status" value="1"/>
</dbReference>
<dbReference type="InterPro" id="IPR009057">
    <property type="entry name" value="Homeodomain-like_sf"/>
</dbReference>
<feature type="compositionally biased region" description="Pro residues" evidence="10">
    <location>
        <begin position="1"/>
        <end position="14"/>
    </location>
</feature>
<dbReference type="CDD" id="cd00086">
    <property type="entry name" value="homeodomain"/>
    <property type="match status" value="1"/>
</dbReference>
<feature type="compositionally biased region" description="Low complexity" evidence="10">
    <location>
        <begin position="42"/>
        <end position="56"/>
    </location>
</feature>
<feature type="region of interest" description="Disordered" evidence="10">
    <location>
        <begin position="1"/>
        <end position="173"/>
    </location>
</feature>
<dbReference type="GO" id="GO:0003677">
    <property type="term" value="F:DNA binding"/>
    <property type="evidence" value="ECO:0007669"/>
    <property type="project" value="UniProtKB-UniRule"/>
</dbReference>
<feature type="region of interest" description="Disordered" evidence="10">
    <location>
        <begin position="1239"/>
        <end position="1298"/>
    </location>
</feature>
<dbReference type="Pfam" id="PF05920">
    <property type="entry name" value="Homeobox_KN"/>
    <property type="match status" value="1"/>
</dbReference>
<dbReference type="InterPro" id="IPR011333">
    <property type="entry name" value="SKP1/BTB/POZ_sf"/>
</dbReference>
<dbReference type="InterPro" id="IPR019787">
    <property type="entry name" value="Znf_PHD-finger"/>
</dbReference>
<evidence type="ECO:0000259" key="12">
    <source>
        <dbReference type="PROSITE" id="PS50071"/>
    </source>
</evidence>
<feature type="compositionally biased region" description="Polar residues" evidence="10">
    <location>
        <begin position="1160"/>
        <end position="1169"/>
    </location>
</feature>
<evidence type="ECO:0000256" key="3">
    <source>
        <dbReference type="ARBA" id="ARBA00022771"/>
    </source>
</evidence>
<feature type="compositionally biased region" description="Pro residues" evidence="10">
    <location>
        <begin position="26"/>
        <end position="37"/>
    </location>
</feature>
<dbReference type="eggNOG" id="KOG1473">
    <property type="taxonomic scope" value="Eukaryota"/>
</dbReference>
<dbReference type="Gene3D" id="3.30.40.10">
    <property type="entry name" value="Zinc/RING finger domain, C3HC4 (zinc finger)"/>
    <property type="match status" value="1"/>
</dbReference>
<dbReference type="Gene3D" id="3.30.710.10">
    <property type="entry name" value="Potassium Channel Kv1.1, Chain A"/>
    <property type="match status" value="1"/>
</dbReference>
<dbReference type="SUPFAM" id="SSF46689">
    <property type="entry name" value="Homeodomain-like"/>
    <property type="match status" value="1"/>
</dbReference>
<sequence length="1874" mass="206940">MSSNPPHWPGPAYPPGLGFGTSAPKTPKPPAAHPTHPPVSDNAKAPAAHNNAAMMASSGEPSRGTAPDPAITAPIVHVGDARASAPTAVSKSQASARPIGSESSGSRPLNSAAAPVPPKGTTLTQIKRPGMSTKPTPTSKKGKEQTAQKGMGEKQQGASKTYIAPTKPPEPLPVKHFPTARPSDISWQKMLASMRSEGWKYTSAPHGTEHFAYMWIHPSAIAMSKREILRICKEGVHYFTAEKDVKRYAVKFLGWRGEGLTPENLSLHKTGGERVKNAPSSKQSLLTKEQNATSHLPSVRSSESTNGNFSSKPPAIHSYPPPQFVAAKHPPGSKGTIANRSPQDVSQNIGRAALPQTSTKPPPPIHKNVSEKKHESSSFFTDEKIDYLKAWLLSKEHIMRPYPSDSDYAQLSAVTMIDTGSLAKWFVNARKRIWIPALENLRRQHALKPSDPIPQTVLNALENAPTGLAKSKPVIKAPNLVLLKVGDTLVQVPWSIISKHPNSKLADIGKQAIHGAPVTIDRDYELFSLCIYYACNGKVTLPVQVEKEMVVRELIFYGIPFDEKTITFLASKSAMTAMENRRHAGQSTKPKDAEANTDGGNDDEESPARPSPRASSRKRKSPAEANICRPEPFPAGIVGRHRHCGQCKACTRDDCGECRACIDKPKFGGPGKLRKKCYNRVCKYMAPARSDSIEVNPSSSAESTLGTEAAPKQQEERTSRDLYWIETLGMLGPLIEEDGYINYSTITDTNIERRIRNFVRETRAQNKKRENGERSSLNDWRRQQLAETSFPFSPVSRANRRALTAATKPVTKSAGTKPSPFDLLLLSATTLSVDGTDNYDYLEDEEESEGEKDEPVITDSHMRRELAKIKAELDVKAKGVHYGLRPLGRNAVTPIPERRSTRRTRRYADGETSEEDTETSTVITGNTSDADDDEEVVVGEEEKDIDDNESGYVVSESEEDDETESVEVPDGVTQRPSGKWQVQVDYAGHSRYVGLFDSLQDAAVSLEVANDFVSQLDDVDQDDPQNLLLIKKNLTEIRRSAFSAPDDYRRGVVSAYKMRAGRKHALPKNLKRHPKAQDVPASTTAAELSRGITVRPSGKWQVQMFYAGKSRNIGVFESRQAAALAYEIVRDVCSAFKECPSREQVKRNIKAMREAAAFASTRTKPSKTGYSEELSQRGRKRGDGDASREERVVKDLDDEIGPGWSVHIVPRKQGPRNDYFYFAPSGERFRSLKMAREHASKTQTQNTVEEVKSVEERGKEVPDEPIKPEEEQEESKVSGTEDMAPPVKSKKQSSSKYGWKGQCNFEGCTNIAQVRGLCHTHDKLSRKTVRSTKKAVKAVKAVAAPAPAPTSRRRKPPPDESSSPPVSEDARSNKRYRKECSVEGCSNLVMVRGMCIRHDKECNATADLAGISNESKKRRPPRDRSVEDPPHKMKKARQSLTGGRKRCSVEGCTNLVQVRTMCIRHDKEFRETGKTTKLVGRKSRAKDSDSEPDDDGHDDSAETDTPYSNRGKRGSNVYNRPLCTVEGCPNVSQLRGMCSRHAKEDAKSCKPAPKVKKEQTESRKKEPASKKKTSSKTGFVRAEASSKSTKDAPDDDKDVPIGEVGYKFRKQFFDDQGDEVGWFSGEVIKIHYPSGQRRCLYESGGFQENLTVPQLKKLLDLEGESKIEVGEVGYKLRKQFPDGWFDGVVVRVLRDAIGDDDRVVHYPETDKYEDLSLKALHRLTRLAKSEKLLSPGGKKGLVNMPRIPLSQGGNASDDEISHNDLCETCGLGGDLLCCSTCNLVFHLECTRPKLATIPENDWSCAYCIASGEIPSKTRKQQQAARASVEEIELTKQEARKKAFLHMKQTGRSKPKPSTKGGPSRRSPSRKAAQK</sequence>
<feature type="domain" description="Homeobox" evidence="12">
    <location>
        <begin position="371"/>
        <end position="436"/>
    </location>
</feature>
<feature type="region of interest" description="Disordered" evidence="10">
    <location>
        <begin position="1157"/>
        <end position="1191"/>
    </location>
</feature>
<dbReference type="PANTHER" id="PTHR46386">
    <property type="entry name" value="NUCLEAR BODY PROTEIN SP140"/>
    <property type="match status" value="1"/>
</dbReference>
<feature type="region of interest" description="Disordered" evidence="10">
    <location>
        <begin position="261"/>
        <end position="374"/>
    </location>
</feature>
<feature type="compositionally biased region" description="Acidic residues" evidence="10">
    <location>
        <begin position="929"/>
        <end position="949"/>
    </location>
</feature>
<comment type="subcellular location">
    <subcellularLocation>
        <location evidence="8">Nucleus</location>
    </subcellularLocation>
</comment>
<feature type="domain" description="PHD-type" evidence="11">
    <location>
        <begin position="1763"/>
        <end position="1810"/>
    </location>
</feature>
<dbReference type="SUPFAM" id="SSF57903">
    <property type="entry name" value="FYVE/PHD zinc finger"/>
    <property type="match status" value="1"/>
</dbReference>
<keyword evidence="5 8" id="KW-0238">DNA-binding</keyword>
<feature type="compositionally biased region" description="Polar residues" evidence="10">
    <location>
        <begin position="87"/>
        <end position="109"/>
    </location>
</feature>
<comment type="similarity">
    <text evidence="1">Belongs to the PHD-associated homeobox family.</text>
</comment>
<dbReference type="EMBL" id="AGNL01015028">
    <property type="protein sequence ID" value="EJK66371.1"/>
    <property type="molecule type" value="Genomic_DNA"/>
</dbReference>
<feature type="compositionally biased region" description="Polar residues" evidence="10">
    <location>
        <begin position="336"/>
        <end position="359"/>
    </location>
</feature>
<feature type="region of interest" description="Disordered" evidence="10">
    <location>
        <begin position="579"/>
        <end position="627"/>
    </location>
</feature>
<dbReference type="PROSITE" id="PS50982">
    <property type="entry name" value="MBD"/>
    <property type="match status" value="1"/>
</dbReference>
<evidence type="ECO:0000256" key="7">
    <source>
        <dbReference type="ARBA" id="ARBA00023242"/>
    </source>
</evidence>
<dbReference type="PROSITE" id="PS50016">
    <property type="entry name" value="ZF_PHD_2"/>
    <property type="match status" value="1"/>
</dbReference>
<dbReference type="PROSITE" id="PS01359">
    <property type="entry name" value="ZF_PHD_1"/>
    <property type="match status" value="1"/>
</dbReference>
<dbReference type="SUPFAM" id="SSF54171">
    <property type="entry name" value="DNA-binding domain"/>
    <property type="match status" value="1"/>
</dbReference>
<evidence type="ECO:0000259" key="11">
    <source>
        <dbReference type="PROSITE" id="PS50016"/>
    </source>
</evidence>
<dbReference type="InterPro" id="IPR011011">
    <property type="entry name" value="Znf_FYVE_PHD"/>
</dbReference>
<keyword evidence="6 8" id="KW-0371">Homeobox</keyword>
<evidence type="ECO:0000313" key="15">
    <source>
        <dbReference type="EMBL" id="EJK66371.1"/>
    </source>
</evidence>
<keyword evidence="3 9" id="KW-0863">Zinc-finger</keyword>
<dbReference type="InterPro" id="IPR001965">
    <property type="entry name" value="Znf_PHD"/>
</dbReference>
<dbReference type="InterPro" id="IPR008422">
    <property type="entry name" value="KN_HD"/>
</dbReference>
<dbReference type="Gene3D" id="3.30.890.10">
    <property type="entry name" value="Methyl-cpg-binding Protein 2, Chain A"/>
    <property type="match status" value="1"/>
</dbReference>
<feature type="compositionally biased region" description="Basic and acidic residues" evidence="10">
    <location>
        <begin position="1249"/>
        <end position="1269"/>
    </location>
</feature>
<keyword evidence="4" id="KW-0862">Zinc</keyword>
<dbReference type="PROSITE" id="PS50071">
    <property type="entry name" value="HOMEOBOX_2"/>
    <property type="match status" value="1"/>
</dbReference>
<dbReference type="InterPro" id="IPR002857">
    <property type="entry name" value="Znf_CXXC"/>
</dbReference>
<accession>K0SZ98</accession>
<evidence type="ECO:0000256" key="8">
    <source>
        <dbReference type="PROSITE-ProRule" id="PRU00108"/>
    </source>
</evidence>
<evidence type="ECO:0000256" key="6">
    <source>
        <dbReference type="ARBA" id="ARBA00023155"/>
    </source>
</evidence>
<feature type="region of interest" description="Disordered" evidence="10">
    <location>
        <begin position="1543"/>
        <end position="1600"/>
    </location>
</feature>
<organism evidence="15 16">
    <name type="scientific">Thalassiosira oceanica</name>
    <name type="common">Marine diatom</name>
    <dbReference type="NCBI Taxonomy" id="159749"/>
    <lineage>
        <taxon>Eukaryota</taxon>
        <taxon>Sar</taxon>
        <taxon>Stramenopiles</taxon>
        <taxon>Ochrophyta</taxon>
        <taxon>Bacillariophyta</taxon>
        <taxon>Coscinodiscophyceae</taxon>
        <taxon>Thalassiosirophycidae</taxon>
        <taxon>Thalassiosirales</taxon>
        <taxon>Thalassiosiraceae</taxon>
        <taxon>Thalassiosira</taxon>
    </lineage>
</organism>
<feature type="domain" description="CXXC-type" evidence="14">
    <location>
        <begin position="636"/>
        <end position="683"/>
    </location>
</feature>
<dbReference type="SMART" id="SM00389">
    <property type="entry name" value="HOX"/>
    <property type="match status" value="1"/>
</dbReference>
<dbReference type="InterPro" id="IPR001739">
    <property type="entry name" value="Methyl_CpG_DNA-bd"/>
</dbReference>
<feature type="compositionally biased region" description="Polar residues" evidence="10">
    <location>
        <begin position="693"/>
        <end position="706"/>
    </location>
</feature>
<evidence type="ECO:0000256" key="1">
    <source>
        <dbReference type="ARBA" id="ARBA00007427"/>
    </source>
</evidence>
<protein>
    <submittedName>
        <fullName evidence="15">Uncharacterized protein</fullName>
    </submittedName>
</protein>
<feature type="compositionally biased region" description="Basic residues" evidence="10">
    <location>
        <begin position="1326"/>
        <end position="1337"/>
    </location>
</feature>
<evidence type="ECO:0000256" key="4">
    <source>
        <dbReference type="ARBA" id="ARBA00022833"/>
    </source>
</evidence>
<feature type="compositionally biased region" description="Basic and acidic residues" evidence="10">
    <location>
        <begin position="1181"/>
        <end position="1191"/>
    </location>
</feature>
<feature type="compositionally biased region" description="Basic residues" evidence="10">
    <location>
        <begin position="1841"/>
        <end position="1856"/>
    </location>
</feature>
<dbReference type="Pfam" id="PF00628">
    <property type="entry name" value="PHD"/>
    <property type="match status" value="1"/>
</dbReference>
<dbReference type="InterPro" id="IPR043563">
    <property type="entry name" value="Sp110/Sp140/Sp140L-like"/>
</dbReference>
<feature type="compositionally biased region" description="Basic and acidic residues" evidence="10">
    <location>
        <begin position="1555"/>
        <end position="1569"/>
    </location>
</feature>
<evidence type="ECO:0000259" key="14">
    <source>
        <dbReference type="PROSITE" id="PS51058"/>
    </source>
</evidence>
<dbReference type="GO" id="GO:0005634">
    <property type="term" value="C:nucleus"/>
    <property type="evidence" value="ECO:0007669"/>
    <property type="project" value="UniProtKB-SubCell"/>
</dbReference>
<dbReference type="PANTHER" id="PTHR46386:SF1">
    <property type="entry name" value="NUCLEAR BODY PROTEIN SP140-LIKE PROTEIN"/>
    <property type="match status" value="1"/>
</dbReference>
<evidence type="ECO:0000256" key="5">
    <source>
        <dbReference type="ARBA" id="ARBA00023125"/>
    </source>
</evidence>
<dbReference type="SMART" id="SM00249">
    <property type="entry name" value="PHD"/>
    <property type="match status" value="1"/>
</dbReference>
<comment type="caution">
    <text evidence="15">The sequence shown here is derived from an EMBL/GenBank/DDBJ whole genome shotgun (WGS) entry which is preliminary data.</text>
</comment>
<dbReference type="Gene3D" id="1.10.10.60">
    <property type="entry name" value="Homeodomain-like"/>
    <property type="match status" value="1"/>
</dbReference>
<feature type="compositionally biased region" description="Basic and acidic residues" evidence="10">
    <location>
        <begin position="1422"/>
        <end position="1431"/>
    </location>
</feature>
<keyword evidence="7 8" id="KW-0539">Nucleus</keyword>
<gene>
    <name evidence="15" type="ORF">THAOC_12716</name>
</gene>
<dbReference type="SUPFAM" id="SSF54695">
    <property type="entry name" value="POZ domain"/>
    <property type="match status" value="1"/>
</dbReference>
<feature type="DNA-binding region" description="Homeobox" evidence="8">
    <location>
        <begin position="373"/>
        <end position="437"/>
    </location>
</feature>
<feature type="region of interest" description="Disordered" evidence="10">
    <location>
        <begin position="1412"/>
        <end position="1443"/>
    </location>
</feature>
<dbReference type="GO" id="GO:0000981">
    <property type="term" value="F:DNA-binding transcription factor activity, RNA polymerase II-specific"/>
    <property type="evidence" value="ECO:0007669"/>
    <property type="project" value="TreeGrafter"/>
</dbReference>
<feature type="domain" description="MBD" evidence="13">
    <location>
        <begin position="1190"/>
        <end position="1261"/>
    </location>
</feature>
<dbReference type="PROSITE" id="PS51058">
    <property type="entry name" value="ZF_CXXC"/>
    <property type="match status" value="1"/>
</dbReference>
<keyword evidence="2" id="KW-0479">Metal-binding</keyword>
<feature type="compositionally biased region" description="Polar residues" evidence="10">
    <location>
        <begin position="278"/>
        <end position="311"/>
    </location>
</feature>
<evidence type="ECO:0000256" key="10">
    <source>
        <dbReference type="SAM" id="MobiDB-lite"/>
    </source>
</evidence>
<feature type="region of interest" description="Disordered" evidence="10">
    <location>
        <begin position="890"/>
        <end position="977"/>
    </location>
</feature>
<feature type="region of interest" description="Disordered" evidence="10">
    <location>
        <begin position="1324"/>
        <end position="1373"/>
    </location>
</feature>
<feature type="compositionally biased region" description="Acidic residues" evidence="10">
    <location>
        <begin position="956"/>
        <end position="967"/>
    </location>
</feature>
<feature type="region of interest" description="Disordered" evidence="10">
    <location>
        <begin position="1474"/>
        <end position="1522"/>
    </location>
</feature>
<reference evidence="15 16" key="1">
    <citation type="journal article" date="2012" name="Genome Biol.">
        <title>Genome and low-iron response of an oceanic diatom adapted to chronic iron limitation.</title>
        <authorList>
            <person name="Lommer M."/>
            <person name="Specht M."/>
            <person name="Roy A.S."/>
            <person name="Kraemer L."/>
            <person name="Andreson R."/>
            <person name="Gutowska M.A."/>
            <person name="Wolf J."/>
            <person name="Bergner S.V."/>
            <person name="Schilhabel M.B."/>
            <person name="Klostermeier U.C."/>
            <person name="Beiko R.G."/>
            <person name="Rosenstiel P."/>
            <person name="Hippler M."/>
            <person name="Laroche J."/>
        </authorList>
    </citation>
    <scope>NUCLEOTIDE SEQUENCE [LARGE SCALE GENOMIC DNA]</scope>
    <source>
        <strain evidence="15 16">CCMP1005</strain>
    </source>
</reference>
<feature type="region of interest" description="Disordered" evidence="10">
    <location>
        <begin position="1837"/>
        <end position="1874"/>
    </location>
</feature>
<dbReference type="Proteomes" id="UP000266841">
    <property type="component" value="Unassembled WGS sequence"/>
</dbReference>
<name>K0SZ98_THAOC</name>
<proteinExistence type="inferred from homology"/>
<feature type="region of interest" description="Disordered" evidence="10">
    <location>
        <begin position="692"/>
        <end position="718"/>
    </location>
</feature>
<dbReference type="OrthoDB" id="5376140at2759"/>
<dbReference type="GO" id="GO:0008270">
    <property type="term" value="F:zinc ion binding"/>
    <property type="evidence" value="ECO:0007669"/>
    <property type="project" value="UniProtKB-KW"/>
</dbReference>
<evidence type="ECO:0000256" key="9">
    <source>
        <dbReference type="PROSITE-ProRule" id="PRU00146"/>
    </source>
</evidence>